<reference evidence="1 2" key="1">
    <citation type="submission" date="2019-11" db="EMBL/GenBank/DDBJ databases">
        <authorList>
            <person name="Li J."/>
        </authorList>
    </citation>
    <scope>NUCLEOTIDE SEQUENCE [LARGE SCALE GENOMIC DNA]</scope>
    <source>
        <strain evidence="1 2">J4</strain>
    </source>
</reference>
<dbReference type="AlphaFoldDB" id="A0A6G1X7Y9"/>
<accession>A0A6G1X7Y9</accession>
<dbReference type="OrthoDB" id="2931160at2"/>
<keyword evidence="2" id="KW-1185">Reference proteome</keyword>
<dbReference type="Proteomes" id="UP000480185">
    <property type="component" value="Unassembled WGS sequence"/>
</dbReference>
<evidence type="ECO:0000313" key="2">
    <source>
        <dbReference type="Proteomes" id="UP000480185"/>
    </source>
</evidence>
<comment type="caution">
    <text evidence="1">The sequence shown here is derived from an EMBL/GenBank/DDBJ whole genome shotgun (WGS) entry which is preliminary data.</text>
</comment>
<sequence length="58" mass="6752">MTTMKNKPISFNIDNPNDKYLFEQIKNIKNFSGYAKSLIANDLRYKNKGIKVEVGKNR</sequence>
<evidence type="ECO:0000313" key="1">
    <source>
        <dbReference type="EMBL" id="MRG87026.1"/>
    </source>
</evidence>
<protein>
    <submittedName>
        <fullName evidence="1">Uncharacterized protein</fullName>
    </submittedName>
</protein>
<name>A0A6G1X7Y9_9BACI</name>
<proteinExistence type="predicted"/>
<gene>
    <name evidence="1" type="ORF">GH754_11975</name>
</gene>
<organism evidence="1 2">
    <name type="scientific">Salinibacillus xinjiangensis</name>
    <dbReference type="NCBI Taxonomy" id="1229268"/>
    <lineage>
        <taxon>Bacteria</taxon>
        <taxon>Bacillati</taxon>
        <taxon>Bacillota</taxon>
        <taxon>Bacilli</taxon>
        <taxon>Bacillales</taxon>
        <taxon>Bacillaceae</taxon>
        <taxon>Salinibacillus</taxon>
    </lineage>
</organism>
<dbReference type="EMBL" id="WJNH01000007">
    <property type="protein sequence ID" value="MRG87026.1"/>
    <property type="molecule type" value="Genomic_DNA"/>
</dbReference>
<dbReference type="RefSeq" id="WP_153728918.1">
    <property type="nucleotide sequence ID" value="NZ_WJNH01000007.1"/>
</dbReference>